<dbReference type="EMBL" id="SRYB01000002">
    <property type="protein sequence ID" value="TGY80457.1"/>
    <property type="molecule type" value="Genomic_DNA"/>
</dbReference>
<evidence type="ECO:0000313" key="2">
    <source>
        <dbReference type="Proteomes" id="UP000306319"/>
    </source>
</evidence>
<gene>
    <name evidence="1" type="ORF">E5331_01645</name>
</gene>
<accession>A0AC61RM09</accession>
<reference evidence="1" key="1">
    <citation type="submission" date="2019-04" db="EMBL/GenBank/DDBJ databases">
        <title>Microbes associate with the intestines of laboratory mice.</title>
        <authorList>
            <person name="Navarre W."/>
            <person name="Wong E."/>
            <person name="Huang K."/>
            <person name="Tropini C."/>
            <person name="Ng K."/>
            <person name="Yu B."/>
        </authorList>
    </citation>
    <scope>NUCLEOTIDE SEQUENCE</scope>
    <source>
        <strain evidence="1">NM04_E33</strain>
    </source>
</reference>
<name>A0AC61RM09_9BACT</name>
<organism evidence="1 2">
    <name type="scientific">Lepagella muris</name>
    <dbReference type="NCBI Taxonomy" id="3032870"/>
    <lineage>
        <taxon>Bacteria</taxon>
        <taxon>Pseudomonadati</taxon>
        <taxon>Bacteroidota</taxon>
        <taxon>Bacteroidia</taxon>
        <taxon>Bacteroidales</taxon>
        <taxon>Muribaculaceae</taxon>
        <taxon>Lepagella</taxon>
    </lineage>
</organism>
<evidence type="ECO:0000313" key="1">
    <source>
        <dbReference type="EMBL" id="TGY80457.1"/>
    </source>
</evidence>
<protein>
    <submittedName>
        <fullName evidence="1">TonB-dependent receptor</fullName>
    </submittedName>
</protein>
<keyword evidence="2" id="KW-1185">Reference proteome</keyword>
<dbReference type="Proteomes" id="UP000306319">
    <property type="component" value="Unassembled WGS sequence"/>
</dbReference>
<sequence>MKINSIIVSSVLCLSAPALAPTAQAQTSQSQNATVRGTVVDENGEPVIGATVLVKGKPGLGTATDLEGKFTIKTQGAKQLEISYVGYTTATVNISGKYDVKVELKPSAELLEDLVVVGYGTQKKESLTGAISQIKGDQVYRDRGVTNTAVALQGEIAGLTVTRGSTRPGSENAKFQIRGANSINGDSSPLILIDGQAASLDELNSMDGSVIENISVLKDASAAIYGARSAGGVILVTTKRGKAGKARVSYSGSYSRTIDGIQLPITNNNEWLDMFYEAQYRDTEATNPGITDPNEIHNRINWWIFNSFGGTPVKKNETTGEWETYGEQVVGEGLFNKLKEGNSFFLKRGEFIDSWQPGNYLLDFLYGNADTWKHNVAVSGGDDKFNYFASLNYSDAQSQLKIAEDGEKKYGARLNMDYKPTDFFKIETGMAYDKRDITTPSQGIGRGWQDMWFWAITNENGDAYDTFSNNRNPYGWFTQAGETKAKWSTLRANGKITLDFSKWVKGLSINGTAAYKSVRQDVSSENLEVRFYDWVGNQTSATQNSPAKLEQENKEWTSYTLGLFAQYNRLFAEKHQVDAMFGITGENEDYKRVKAGRYKGELYPGSGLSDLNVFQGGDNNAAEGGSNSWSFLSYVGDFRYAFNDTYLLSFLYRHDGSSKLTPENRWKDFYSISGGWVFTNENFFRNLNIDQWMNFGKIRYNFGKTGSVNGIGNYEAYSTIKTGSIYLGGSNLTTMWIDGMRSANRTWETLYSHDIGIDLGFFSNRLRASFDWFSKKNDGMFIDVVYPSILGASAPKTNNGKLTTRGWEVELNWRDQIGKVQYNVGLQISDAWTKVNELTNNENIPFAGHNKNRLIGKPLDAIYVFQTDGIFQNQEEVDAYYEMYYWNADHSGPKSGNILPAPSETGTNRLRPGARKRVDIDGDGVITDKDIYYAGDAAPRLSFGIKGGLNWNGIDFSFFFQGVGKQTVLRDGNMYAPFVVNYCLQNNTFLGKTWTPGSGNNDYTVMSRDNNFNRFNYQNSDVSVQNNRYVRLKNLVVGYTLPHTITSKVGVEKFRVYFSGDDLWEWSKIKDGYDPEYGEGSNNIFPLCRMLNFGVELEF</sequence>
<comment type="caution">
    <text evidence="1">The sequence shown here is derived from an EMBL/GenBank/DDBJ whole genome shotgun (WGS) entry which is preliminary data.</text>
</comment>
<proteinExistence type="predicted"/>
<keyword evidence="1" id="KW-0675">Receptor</keyword>